<sequence>MVQFERTCRPKQNVDVLCPNPIYSRATDVNSRIIQLENELTTTETTAEGKKMVLQDFLIVRSVHPTSYKRQIEKTGGRESSPDHTRSTSKVPFWKRSCQYDLYPPGPSMLNFYSSEKVI</sequence>
<feature type="compositionally biased region" description="Basic and acidic residues" evidence="1">
    <location>
        <begin position="70"/>
        <end position="86"/>
    </location>
</feature>
<proteinExistence type="predicted"/>
<reference evidence="2" key="2">
    <citation type="submission" date="2022-06" db="UniProtKB">
        <authorList>
            <consortium name="EnsemblMetazoa"/>
        </authorList>
    </citation>
    <scope>IDENTIFICATION</scope>
    <source>
        <strain evidence="2">DF5081</strain>
    </source>
</reference>
<evidence type="ECO:0000313" key="3">
    <source>
        <dbReference type="Proteomes" id="UP000005237"/>
    </source>
</evidence>
<feature type="region of interest" description="Disordered" evidence="1">
    <location>
        <begin position="69"/>
        <end position="90"/>
    </location>
</feature>
<dbReference type="AlphaFoldDB" id="A0A8R1IQM8"/>
<protein>
    <submittedName>
        <fullName evidence="2">Uncharacterized protein</fullName>
    </submittedName>
</protein>
<accession>A0A8R1IQM8</accession>
<name>A0A8R1IQM8_CAEJA</name>
<evidence type="ECO:0000313" key="2">
    <source>
        <dbReference type="EnsemblMetazoa" id="CJA34978.1"/>
    </source>
</evidence>
<organism evidence="2 3">
    <name type="scientific">Caenorhabditis japonica</name>
    <dbReference type="NCBI Taxonomy" id="281687"/>
    <lineage>
        <taxon>Eukaryota</taxon>
        <taxon>Metazoa</taxon>
        <taxon>Ecdysozoa</taxon>
        <taxon>Nematoda</taxon>
        <taxon>Chromadorea</taxon>
        <taxon>Rhabditida</taxon>
        <taxon>Rhabditina</taxon>
        <taxon>Rhabditomorpha</taxon>
        <taxon>Rhabditoidea</taxon>
        <taxon>Rhabditidae</taxon>
        <taxon>Peloderinae</taxon>
        <taxon>Caenorhabditis</taxon>
    </lineage>
</organism>
<dbReference type="EnsemblMetazoa" id="CJA34978.1">
    <property type="protein sequence ID" value="CJA34978.1"/>
    <property type="gene ID" value="WBGene00210825"/>
</dbReference>
<dbReference type="Proteomes" id="UP000005237">
    <property type="component" value="Unassembled WGS sequence"/>
</dbReference>
<evidence type="ECO:0000256" key="1">
    <source>
        <dbReference type="SAM" id="MobiDB-lite"/>
    </source>
</evidence>
<keyword evidence="3" id="KW-1185">Reference proteome</keyword>
<reference evidence="3" key="1">
    <citation type="submission" date="2010-08" db="EMBL/GenBank/DDBJ databases">
        <authorList>
            <consortium name="Caenorhabditis japonica Sequencing Consortium"/>
            <person name="Wilson R.K."/>
        </authorList>
    </citation>
    <scope>NUCLEOTIDE SEQUENCE [LARGE SCALE GENOMIC DNA]</scope>
    <source>
        <strain evidence="3">DF5081</strain>
    </source>
</reference>